<evidence type="ECO:0000256" key="1">
    <source>
        <dbReference type="SAM" id="MobiDB-lite"/>
    </source>
</evidence>
<feature type="compositionally biased region" description="Basic and acidic residues" evidence="1">
    <location>
        <begin position="1"/>
        <end position="19"/>
    </location>
</feature>
<dbReference type="GO" id="GO:1901259">
    <property type="term" value="P:chloroplast rRNA processing"/>
    <property type="evidence" value="ECO:0007669"/>
    <property type="project" value="TreeGrafter"/>
</dbReference>
<evidence type="ECO:0000313" key="2">
    <source>
        <dbReference type="EnsemblPlants" id="LPERR09G00730.2"/>
    </source>
</evidence>
<reference evidence="2 3" key="1">
    <citation type="submission" date="2012-08" db="EMBL/GenBank/DDBJ databases">
        <title>Oryza genome evolution.</title>
        <authorList>
            <person name="Wing R.A."/>
        </authorList>
    </citation>
    <scope>NUCLEOTIDE SEQUENCE</scope>
</reference>
<dbReference type="Proteomes" id="UP000032180">
    <property type="component" value="Chromosome 9"/>
</dbReference>
<dbReference type="Gramene" id="LPERR09G00730.2">
    <property type="protein sequence ID" value="LPERR09G00730.2"/>
    <property type="gene ID" value="LPERR09G00730"/>
</dbReference>
<dbReference type="AlphaFoldDB" id="A0A0D9XBC2"/>
<feature type="region of interest" description="Disordered" evidence="1">
    <location>
        <begin position="1"/>
        <end position="23"/>
    </location>
</feature>
<name>A0A0D9XBC2_9ORYZ</name>
<accession>A0A0D9XBC2</accession>
<dbReference type="Pfam" id="PF11523">
    <property type="entry name" value="DUF3223"/>
    <property type="match status" value="1"/>
</dbReference>
<sequence length="224" mass="24606">MGNEKEEKERGPNIGEEKAPLFSYSSDPLSSTCAVFGRRSLEEAGNPKTIDVMALAAAICQGATRLLRGGRCHPAPPPSVLSRGLCGLTTSDDEPTSSAPAHAVPSEAQAEILAEILPVVDLVKDILHSGSPDDEKTIVEKVLVHHPFSKDKIGCGVDAIVVDKNPNYKNTRCLFVVRTNGETEDFSYRKCIKEYIKEKYASQADDLIKNHLDQKSWRFSRLRK</sequence>
<dbReference type="GO" id="GO:0009658">
    <property type="term" value="P:chloroplast organization"/>
    <property type="evidence" value="ECO:0007669"/>
    <property type="project" value="TreeGrafter"/>
</dbReference>
<dbReference type="Gene3D" id="3.10.450.40">
    <property type="match status" value="1"/>
</dbReference>
<dbReference type="PANTHER" id="PTHR33415:SF23">
    <property type="entry name" value="OS09G0112400 PROTEIN"/>
    <property type="match status" value="1"/>
</dbReference>
<dbReference type="PANTHER" id="PTHR33415">
    <property type="entry name" value="PROTEIN EMBRYO DEFECTIVE 514"/>
    <property type="match status" value="1"/>
</dbReference>
<evidence type="ECO:0000313" key="3">
    <source>
        <dbReference type="Proteomes" id="UP000032180"/>
    </source>
</evidence>
<keyword evidence="3" id="KW-1185">Reference proteome</keyword>
<dbReference type="GO" id="GO:0009507">
    <property type="term" value="C:chloroplast"/>
    <property type="evidence" value="ECO:0007669"/>
    <property type="project" value="TreeGrafter"/>
</dbReference>
<protein>
    <submittedName>
        <fullName evidence="2">Uncharacterized protein</fullName>
    </submittedName>
</protein>
<feature type="region of interest" description="Disordered" evidence="1">
    <location>
        <begin position="83"/>
        <end position="103"/>
    </location>
</feature>
<proteinExistence type="predicted"/>
<reference evidence="2" key="3">
    <citation type="submission" date="2015-04" db="UniProtKB">
        <authorList>
            <consortium name="EnsemblPlants"/>
        </authorList>
    </citation>
    <scope>IDENTIFICATION</scope>
</reference>
<dbReference type="EnsemblPlants" id="LPERR09G00730.2">
    <property type="protein sequence ID" value="LPERR09G00730.2"/>
    <property type="gene ID" value="LPERR09G00730"/>
</dbReference>
<dbReference type="InterPro" id="IPR044673">
    <property type="entry name" value="DCL-like"/>
</dbReference>
<organism evidence="2 3">
    <name type="scientific">Leersia perrieri</name>
    <dbReference type="NCBI Taxonomy" id="77586"/>
    <lineage>
        <taxon>Eukaryota</taxon>
        <taxon>Viridiplantae</taxon>
        <taxon>Streptophyta</taxon>
        <taxon>Embryophyta</taxon>
        <taxon>Tracheophyta</taxon>
        <taxon>Spermatophyta</taxon>
        <taxon>Magnoliopsida</taxon>
        <taxon>Liliopsida</taxon>
        <taxon>Poales</taxon>
        <taxon>Poaceae</taxon>
        <taxon>BOP clade</taxon>
        <taxon>Oryzoideae</taxon>
        <taxon>Oryzeae</taxon>
        <taxon>Oryzinae</taxon>
        <taxon>Leersia</taxon>
    </lineage>
</organism>
<reference evidence="3" key="2">
    <citation type="submission" date="2013-12" db="EMBL/GenBank/DDBJ databases">
        <authorList>
            <person name="Yu Y."/>
            <person name="Lee S."/>
            <person name="de Baynast K."/>
            <person name="Wissotski M."/>
            <person name="Liu L."/>
            <person name="Talag J."/>
            <person name="Goicoechea J."/>
            <person name="Angelova A."/>
            <person name="Jetty R."/>
            <person name="Kudrna D."/>
            <person name="Golser W."/>
            <person name="Rivera L."/>
            <person name="Zhang J."/>
            <person name="Wing R."/>
        </authorList>
    </citation>
    <scope>NUCLEOTIDE SEQUENCE</scope>
</reference>